<name>A0A1X2GWZ6_9FUNG</name>
<feature type="compositionally biased region" description="Basic and acidic residues" evidence="2">
    <location>
        <begin position="35"/>
        <end position="47"/>
    </location>
</feature>
<dbReference type="Pfam" id="PF04438">
    <property type="entry name" value="zf-HIT"/>
    <property type="match status" value="1"/>
</dbReference>
<evidence type="ECO:0000256" key="1">
    <source>
        <dbReference type="PROSITE-ProRule" id="PRU00453"/>
    </source>
</evidence>
<evidence type="ECO:0000259" key="3">
    <source>
        <dbReference type="PROSITE" id="PS51083"/>
    </source>
</evidence>
<dbReference type="AlphaFoldDB" id="A0A1X2GWZ6"/>
<keyword evidence="1" id="KW-0862">Zinc</keyword>
<dbReference type="SUPFAM" id="SSF144232">
    <property type="entry name" value="HIT/MYND zinc finger-like"/>
    <property type="match status" value="1"/>
</dbReference>
<feature type="domain" description="HIT-type" evidence="3">
    <location>
        <begin position="5"/>
        <end position="38"/>
    </location>
</feature>
<proteinExistence type="predicted"/>
<organism evidence="4 5">
    <name type="scientific">Hesseltinella vesiculosa</name>
    <dbReference type="NCBI Taxonomy" id="101127"/>
    <lineage>
        <taxon>Eukaryota</taxon>
        <taxon>Fungi</taxon>
        <taxon>Fungi incertae sedis</taxon>
        <taxon>Mucoromycota</taxon>
        <taxon>Mucoromycotina</taxon>
        <taxon>Mucoromycetes</taxon>
        <taxon>Mucorales</taxon>
        <taxon>Cunninghamellaceae</taxon>
        <taxon>Hesseltinella</taxon>
    </lineage>
</organism>
<dbReference type="CDD" id="cd23024">
    <property type="entry name" value="zf-HIT_ZNHIT2-3"/>
    <property type="match status" value="1"/>
</dbReference>
<comment type="caution">
    <text evidence="4">The sequence shown here is derived from an EMBL/GenBank/DDBJ whole genome shotgun (WGS) entry which is preliminary data.</text>
</comment>
<keyword evidence="5" id="KW-1185">Reference proteome</keyword>
<dbReference type="Gene3D" id="3.30.60.190">
    <property type="match status" value="1"/>
</dbReference>
<evidence type="ECO:0000256" key="2">
    <source>
        <dbReference type="SAM" id="MobiDB-lite"/>
    </source>
</evidence>
<feature type="region of interest" description="Disordered" evidence="2">
    <location>
        <begin position="35"/>
        <end position="70"/>
    </location>
</feature>
<evidence type="ECO:0000313" key="4">
    <source>
        <dbReference type="EMBL" id="ORX62611.1"/>
    </source>
</evidence>
<evidence type="ECO:0000313" key="5">
    <source>
        <dbReference type="Proteomes" id="UP000242146"/>
    </source>
</evidence>
<sequence length="142" mass="16119">MAVLCSICKEADSRYKCSTCRIAYCSLACYKTHKETPCESPEPKSDLHTTLPQDQKWRLPKKSDYDDPQDETLTRLDLTQLQQLESNDHILSLLANPDIRQYIKAIENSSTPDKLLQEIRDNDATFGEFVVTLLNATGASKH</sequence>
<accession>A0A1X2GWZ6</accession>
<protein>
    <recommendedName>
        <fullName evidence="3">HIT-type domain-containing protein</fullName>
    </recommendedName>
</protein>
<gene>
    <name evidence="4" type="ORF">DM01DRAFT_1330740</name>
</gene>
<reference evidence="4 5" key="1">
    <citation type="submission" date="2016-07" db="EMBL/GenBank/DDBJ databases">
        <title>Pervasive Adenine N6-methylation of Active Genes in Fungi.</title>
        <authorList>
            <consortium name="DOE Joint Genome Institute"/>
            <person name="Mondo S.J."/>
            <person name="Dannebaum R.O."/>
            <person name="Kuo R.C."/>
            <person name="Labutti K."/>
            <person name="Haridas S."/>
            <person name="Kuo A."/>
            <person name="Salamov A."/>
            <person name="Ahrendt S.R."/>
            <person name="Lipzen A."/>
            <person name="Sullivan W."/>
            <person name="Andreopoulos W.B."/>
            <person name="Clum A."/>
            <person name="Lindquist E."/>
            <person name="Daum C."/>
            <person name="Ramamoorthy G.K."/>
            <person name="Gryganskyi A."/>
            <person name="Culley D."/>
            <person name="Magnuson J.K."/>
            <person name="James T.Y."/>
            <person name="O'Malley M.A."/>
            <person name="Stajich J.E."/>
            <person name="Spatafora J.W."/>
            <person name="Visel A."/>
            <person name="Grigoriev I.V."/>
        </authorList>
    </citation>
    <scope>NUCLEOTIDE SEQUENCE [LARGE SCALE GENOMIC DNA]</scope>
    <source>
        <strain evidence="4 5">NRRL 3301</strain>
    </source>
</reference>
<dbReference type="EMBL" id="MCGT01000001">
    <property type="protein sequence ID" value="ORX62611.1"/>
    <property type="molecule type" value="Genomic_DNA"/>
</dbReference>
<keyword evidence="1" id="KW-0863">Zinc-finger</keyword>
<dbReference type="GO" id="GO:0008270">
    <property type="term" value="F:zinc ion binding"/>
    <property type="evidence" value="ECO:0007669"/>
    <property type="project" value="UniProtKB-UniRule"/>
</dbReference>
<dbReference type="InterPro" id="IPR007529">
    <property type="entry name" value="Znf_HIT"/>
</dbReference>
<dbReference type="OrthoDB" id="18412at2759"/>
<keyword evidence="1" id="KW-0479">Metal-binding</keyword>
<dbReference type="STRING" id="101127.A0A1X2GWZ6"/>
<dbReference type="PROSITE" id="PS51083">
    <property type="entry name" value="ZF_HIT"/>
    <property type="match status" value="1"/>
</dbReference>
<dbReference type="Proteomes" id="UP000242146">
    <property type="component" value="Unassembled WGS sequence"/>
</dbReference>
<feature type="compositionally biased region" description="Basic and acidic residues" evidence="2">
    <location>
        <begin position="55"/>
        <end position="65"/>
    </location>
</feature>